<feature type="region of interest" description="Disordered" evidence="1">
    <location>
        <begin position="1207"/>
        <end position="1278"/>
    </location>
</feature>
<dbReference type="EnsemblMetazoa" id="GPPI032582-RA">
    <property type="protein sequence ID" value="GPPI032582-PA"/>
    <property type="gene ID" value="GPPI032582"/>
</dbReference>
<feature type="region of interest" description="Disordered" evidence="1">
    <location>
        <begin position="718"/>
        <end position="1030"/>
    </location>
</feature>
<feature type="compositionally biased region" description="Basic residues" evidence="1">
    <location>
        <begin position="138"/>
        <end position="149"/>
    </location>
</feature>
<feature type="compositionally biased region" description="Basic and acidic residues" evidence="1">
    <location>
        <begin position="1220"/>
        <end position="1232"/>
    </location>
</feature>
<feature type="compositionally biased region" description="Polar residues" evidence="1">
    <location>
        <begin position="1247"/>
        <end position="1270"/>
    </location>
</feature>
<reference evidence="3" key="1">
    <citation type="submission" date="2015-01" db="EMBL/GenBank/DDBJ databases">
        <authorList>
            <person name="Aksoy S."/>
            <person name="Warren W."/>
            <person name="Wilson R.K."/>
        </authorList>
    </citation>
    <scope>NUCLEOTIDE SEQUENCE [LARGE SCALE GENOMIC DNA]</scope>
    <source>
        <strain evidence="3">IAEA</strain>
    </source>
</reference>
<sequence>MDETINGGEGRVTRSLRKRLTSIDSETSSRPGTPVQSVKLNTISERTTASPPRTTRSTRQATTPLKTPAKRLSTLITDIVGSAENTSIKRLTRRRVSGIDDEHNRQTLAKVDIDPLAEEVRSSSVEIQAVEQSESKAMKRKIRRPGPRSKTRDNLDSVDSDVEIIDEESTFNTKDIKIETCIDLSGDNEENISELDIKNPGNSKLGKLEFHTIIDISEDQEEYVTIENSPNAKPLTKDMELKASSSEVENQAENSKPDESKQEHLESHLSDCKEPLKNVSMNGQSEYNIKIECKEIVANDEKSEEVRRSPISNETVETDNNNEVNDSSAEILQNPIGNIENLESASGVENEKDVQNAPNDKLSQQPLATLALKETPSSETADVQLEARPVEARVIEVIEICKSSDLSKNITDSSEKLEDKIVEEKAVVFANAVDDETPKQVFPKTPAATKTRSYIEANCSSEDNSFHSTKDSDVKSFEQHIIKEEEICGREEKAIEADKSIDDDVRKGKTEVKRNYEEQSPLIVKRKIDDTIQMQSSTPITLNNSSMKIAKELPKRSLNLNTSTYDKDDSGNKSMIQNLTEKNLTSTEQSPKLSFNEHSNLELSINEKKNENLLNENTKNKCHQNDCETTKSEAQNSLPKWTQPQAIGDVTTSEKLDVIDIPIVDNSKDKNVLDKIEMPTRCESRESMSLHFPSEEEAEEENQMERNELIDDEAMEIDGYKSGDSLTYEERRELLENEIPIAGESLGSHTTTDGEENEDDNYEDTDDKDNSFIVPDDEEDDEEENIPLEYSDDNEENISELKTNKKQYKRLQCLVDSSSSSENEKKKISYDRKDNLESESDSLLSYGEESTKKNAKESNTNSKLSDNAKRLNDSVDRNSDMNVDGKGETSLSRKQILNDIGPMERFNKSLRKLQVSDSTDENDEENQKFATKKKRSSFPVTLAPHKKRVTLSSTNKLTKSLIEYSGSSASDSTVDPIEQDTTKKKTRKVNLLGDVSITTDDNKSSSSRDEREDLDESVVNEEVQKMQKSNEKLCDVSLEKNEETKTCISNRLHSSNSMNVDVNDLENSKNADRINKDLQEFDKLKQMPLGNPLVRTRRQSLYLPTNPNMEINSSTTGGGKKKRKTLSAFDIDEFNPSQSFIESLELRKQQENAKLSGKPKRLSKSFSGAGDSFENSTVDMDVRHFYKGSNLALDESQSKEEVCFEIAEEEKSPNGAQKPRTVDESADSEKSLETTTVQTELKHQDNKYGQNENAGNSTGSVKHLSDTSLSKSEKNERKEDIKHAVLKALGASANIILGKNKPKSLEKSEILTAKRLPISVLEALAQVGDESNKKKSTKNEVRTSAGVFTEGPVTPIKKKRKLLETTTDRLECQVTKKKSVKKDENPKHSLSKIYTSAGIFTEEPVPQSKEKKPKTIITSAGPVIVESVTPTKSTTYIKGIHFRESLINPWSMGYKVRRILGDGQDVPLIADQAKKRKMRRKIEEPIKMLPKPQWTSSGFFIEEEVPLARPVTSIGATKFMIASLKRPEKLKKPISQNFKECALMRSDIKRTSAREIMQRKERIEMQKKY</sequence>
<feature type="compositionally biased region" description="Polar residues" evidence="1">
    <location>
        <begin position="243"/>
        <end position="254"/>
    </location>
</feature>
<feature type="compositionally biased region" description="Polar residues" evidence="1">
    <location>
        <begin position="22"/>
        <end position="45"/>
    </location>
</feature>
<evidence type="ECO:0000256" key="1">
    <source>
        <dbReference type="SAM" id="MobiDB-lite"/>
    </source>
</evidence>
<feature type="region of interest" description="Disordered" evidence="1">
    <location>
        <begin position="127"/>
        <end position="156"/>
    </location>
</feature>
<protein>
    <submittedName>
        <fullName evidence="2">Uncharacterized protein</fullName>
    </submittedName>
</protein>
<feature type="region of interest" description="Disordered" evidence="1">
    <location>
        <begin position="300"/>
        <end position="322"/>
    </location>
</feature>
<feature type="region of interest" description="Disordered" evidence="1">
    <location>
        <begin position="1151"/>
        <end position="1174"/>
    </location>
</feature>
<feature type="compositionally biased region" description="Basic and acidic residues" evidence="1">
    <location>
        <begin position="866"/>
        <end position="887"/>
    </location>
</feature>
<feature type="compositionally biased region" description="Low complexity" evidence="1">
    <location>
        <begin position="312"/>
        <end position="322"/>
    </location>
</feature>
<dbReference type="STRING" id="67801.A0A1B0BK00"/>
<proteinExistence type="predicted"/>
<feature type="compositionally biased region" description="Acidic residues" evidence="1">
    <location>
        <begin position="775"/>
        <end position="798"/>
    </location>
</feature>
<feature type="compositionally biased region" description="Basic and acidic residues" evidence="1">
    <location>
        <begin position="255"/>
        <end position="268"/>
    </location>
</feature>
<feature type="compositionally biased region" description="Acidic residues" evidence="1">
    <location>
        <begin position="753"/>
        <end position="767"/>
    </location>
</feature>
<dbReference type="Proteomes" id="UP000092460">
    <property type="component" value="Unassembled WGS sequence"/>
</dbReference>
<feature type="compositionally biased region" description="Basic and acidic residues" evidence="1">
    <location>
        <begin position="1000"/>
        <end position="1011"/>
    </location>
</feature>
<name>A0A1B0BK00_9MUSC</name>
<feature type="compositionally biased region" description="Low complexity" evidence="1">
    <location>
        <begin position="46"/>
        <end position="64"/>
    </location>
</feature>
<feature type="region of interest" description="Disordered" evidence="1">
    <location>
        <begin position="1"/>
        <end position="64"/>
    </location>
</feature>
<accession>A0A1B0BK00</accession>
<evidence type="ECO:0000313" key="2">
    <source>
        <dbReference type="EnsemblMetazoa" id="GPPI032582-PA"/>
    </source>
</evidence>
<keyword evidence="3" id="KW-1185">Reference proteome</keyword>
<evidence type="ECO:0000313" key="3">
    <source>
        <dbReference type="Proteomes" id="UP000092460"/>
    </source>
</evidence>
<feature type="region of interest" description="Disordered" evidence="1">
    <location>
        <begin position="229"/>
        <end position="268"/>
    </location>
</feature>
<feature type="compositionally biased region" description="Basic and acidic residues" evidence="1">
    <location>
        <begin position="822"/>
        <end position="836"/>
    </location>
</feature>
<dbReference type="VEuPathDB" id="VectorBase:GPPI032582"/>
<organism evidence="2 3">
    <name type="scientific">Glossina palpalis gambiensis</name>
    <dbReference type="NCBI Taxonomy" id="67801"/>
    <lineage>
        <taxon>Eukaryota</taxon>
        <taxon>Metazoa</taxon>
        <taxon>Ecdysozoa</taxon>
        <taxon>Arthropoda</taxon>
        <taxon>Hexapoda</taxon>
        <taxon>Insecta</taxon>
        <taxon>Pterygota</taxon>
        <taxon>Neoptera</taxon>
        <taxon>Endopterygota</taxon>
        <taxon>Diptera</taxon>
        <taxon>Brachycera</taxon>
        <taxon>Muscomorpha</taxon>
        <taxon>Hippoboscoidea</taxon>
        <taxon>Glossinidae</taxon>
        <taxon>Glossina</taxon>
    </lineage>
</organism>
<dbReference type="EMBL" id="JXJN01015755">
    <property type="status" value="NOT_ANNOTATED_CDS"/>
    <property type="molecule type" value="Genomic_DNA"/>
</dbReference>
<feature type="region of interest" description="Disordered" evidence="1">
    <location>
        <begin position="684"/>
        <end position="704"/>
    </location>
</feature>
<reference evidence="2" key="2">
    <citation type="submission" date="2020-05" db="UniProtKB">
        <authorList>
            <consortium name="EnsemblMetazoa"/>
        </authorList>
    </citation>
    <scope>IDENTIFICATION</scope>
    <source>
        <strain evidence="2">IAEA</strain>
    </source>
</reference>